<keyword evidence="8" id="KW-1185">Reference proteome</keyword>
<dbReference type="GO" id="GO:0070916">
    <property type="term" value="C:inositol phosphoceramide synthase complex"/>
    <property type="evidence" value="ECO:0007669"/>
    <property type="project" value="TreeGrafter"/>
</dbReference>
<evidence type="ECO:0000256" key="2">
    <source>
        <dbReference type="ARBA" id="ARBA00022692"/>
    </source>
</evidence>
<dbReference type="InterPro" id="IPR026841">
    <property type="entry name" value="Aur1/Ipt1"/>
</dbReference>
<evidence type="ECO:0000256" key="3">
    <source>
        <dbReference type="ARBA" id="ARBA00022989"/>
    </source>
</evidence>
<evidence type="ECO:0000256" key="1">
    <source>
        <dbReference type="ARBA" id="ARBA00004141"/>
    </source>
</evidence>
<evidence type="ECO:0000256" key="5">
    <source>
        <dbReference type="SAM" id="Phobius"/>
    </source>
</evidence>
<dbReference type="PANTHER" id="PTHR31310">
    <property type="match status" value="1"/>
</dbReference>
<evidence type="ECO:0000313" key="8">
    <source>
        <dbReference type="Proteomes" id="UP000308730"/>
    </source>
</evidence>
<gene>
    <name evidence="7" type="ORF">EUX98_g9504</name>
</gene>
<feature type="transmembrane region" description="Helical" evidence="5">
    <location>
        <begin position="115"/>
        <end position="134"/>
    </location>
</feature>
<feature type="transmembrane region" description="Helical" evidence="5">
    <location>
        <begin position="76"/>
        <end position="103"/>
    </location>
</feature>
<keyword evidence="4 5" id="KW-0472">Membrane</keyword>
<feature type="transmembrane region" description="Helical" evidence="5">
    <location>
        <begin position="154"/>
        <end position="175"/>
    </location>
</feature>
<proteinExistence type="predicted"/>
<dbReference type="GO" id="GO:0006676">
    <property type="term" value="P:mannosyl diphosphorylinositol ceramide metabolic process"/>
    <property type="evidence" value="ECO:0007669"/>
    <property type="project" value="TreeGrafter"/>
</dbReference>
<organism evidence="7 8">
    <name type="scientific">Antrodiella citrinella</name>
    <dbReference type="NCBI Taxonomy" id="2447956"/>
    <lineage>
        <taxon>Eukaryota</taxon>
        <taxon>Fungi</taxon>
        <taxon>Dikarya</taxon>
        <taxon>Basidiomycota</taxon>
        <taxon>Agaricomycotina</taxon>
        <taxon>Agaricomycetes</taxon>
        <taxon>Polyporales</taxon>
        <taxon>Steccherinaceae</taxon>
        <taxon>Antrodiella</taxon>
    </lineage>
</organism>
<keyword evidence="2 5" id="KW-0812">Transmembrane</keyword>
<comment type="subcellular location">
    <subcellularLocation>
        <location evidence="1">Membrane</location>
        <topology evidence="1">Multi-pass membrane protein</topology>
    </subcellularLocation>
</comment>
<comment type="caution">
    <text evidence="7">The sequence shown here is derived from an EMBL/GenBank/DDBJ whole genome shotgun (WGS) entry which is preliminary data.</text>
</comment>
<evidence type="ECO:0000313" key="7">
    <source>
        <dbReference type="EMBL" id="THH15176.1"/>
    </source>
</evidence>
<reference evidence="7 8" key="1">
    <citation type="submission" date="2019-02" db="EMBL/GenBank/DDBJ databases">
        <title>Genome sequencing of the rare red list fungi Antrodiella citrinella (Flaviporus citrinellus).</title>
        <authorList>
            <person name="Buettner E."/>
            <person name="Kellner H."/>
        </authorList>
    </citation>
    <scope>NUCLEOTIDE SEQUENCE [LARGE SCALE GENOMIC DNA]</scope>
    <source>
        <strain evidence="7 8">DSM 108506</strain>
    </source>
</reference>
<keyword evidence="3 5" id="KW-1133">Transmembrane helix</keyword>
<dbReference type="OrthoDB" id="5784at2759"/>
<dbReference type="InterPro" id="IPR052185">
    <property type="entry name" value="IPC_Synthase-Related"/>
</dbReference>
<dbReference type="EMBL" id="SGPM01000848">
    <property type="protein sequence ID" value="THH15176.1"/>
    <property type="molecule type" value="Genomic_DNA"/>
</dbReference>
<name>A0A4S4LS02_9APHY</name>
<dbReference type="GO" id="GO:0030148">
    <property type="term" value="P:sphingolipid biosynthetic process"/>
    <property type="evidence" value="ECO:0007669"/>
    <property type="project" value="TreeGrafter"/>
</dbReference>
<feature type="domain" description="Inositolphosphotransferase Aur1/Ipt1" evidence="6">
    <location>
        <begin position="144"/>
        <end position="210"/>
    </location>
</feature>
<dbReference type="Proteomes" id="UP000308730">
    <property type="component" value="Unassembled WGS sequence"/>
</dbReference>
<dbReference type="PANTHER" id="PTHR31310:SF11">
    <property type="entry name" value="INOSITOL PHOSPHORYLCERAMIDE SYNTHASE CATALYTIC SUBUNIT AUR1"/>
    <property type="match status" value="1"/>
</dbReference>
<feature type="non-terminal residue" evidence="7">
    <location>
        <position position="219"/>
    </location>
</feature>
<evidence type="ECO:0000256" key="4">
    <source>
        <dbReference type="ARBA" id="ARBA00023136"/>
    </source>
</evidence>
<sequence length="219" mass="25635">MFTTRYAIRPLKFIWIALIAAIARLDKSFSPSHTFRRVRKHEFTLSDYVYIVFHVALSIFWLYLMENPSYPKKLLIPFLHILGVMVPFTSQFFVPATPVFAWLTTFYTSRFIPESWRPSVFVVLLPTLENVLYGGNISDSLRQYTHPILDVLAWLPYGVIHLMLPFVMALVLWLFRPKQALHQWARLFGWMNLLGVFVQIILPCAPPWYEMSYGVMPAS</sequence>
<evidence type="ECO:0000259" key="6">
    <source>
        <dbReference type="Pfam" id="PF14378"/>
    </source>
</evidence>
<dbReference type="Pfam" id="PF14378">
    <property type="entry name" value="PAP2_3"/>
    <property type="match status" value="1"/>
</dbReference>
<protein>
    <recommendedName>
        <fullName evidence="6">Inositolphosphotransferase Aur1/Ipt1 domain-containing protein</fullName>
    </recommendedName>
</protein>
<dbReference type="AlphaFoldDB" id="A0A4S4LS02"/>
<feature type="transmembrane region" description="Helical" evidence="5">
    <location>
        <begin position="187"/>
        <end position="209"/>
    </location>
</feature>
<accession>A0A4S4LS02</accession>
<feature type="transmembrane region" description="Helical" evidence="5">
    <location>
        <begin position="45"/>
        <end position="64"/>
    </location>
</feature>
<dbReference type="GO" id="GO:0016020">
    <property type="term" value="C:membrane"/>
    <property type="evidence" value="ECO:0007669"/>
    <property type="project" value="UniProtKB-SubCell"/>
</dbReference>